<reference evidence="2" key="1">
    <citation type="submission" date="2015-04" db="UniProtKB">
        <authorList>
            <consortium name="EnsemblPlants"/>
        </authorList>
    </citation>
    <scope>IDENTIFICATION</scope>
</reference>
<reference evidence="2" key="2">
    <citation type="submission" date="2018-05" db="EMBL/GenBank/DDBJ databases">
        <title>OpunRS2 (Oryza punctata Reference Sequence Version 2).</title>
        <authorList>
            <person name="Zhang J."/>
            <person name="Kudrna D."/>
            <person name="Lee S."/>
            <person name="Talag J."/>
            <person name="Welchert J."/>
            <person name="Wing R.A."/>
        </authorList>
    </citation>
    <scope>NUCLEOTIDE SEQUENCE [LARGE SCALE GENOMIC DNA]</scope>
</reference>
<feature type="region of interest" description="Disordered" evidence="1">
    <location>
        <begin position="99"/>
        <end position="121"/>
    </location>
</feature>
<dbReference type="Gramene" id="OPUNC09G09250.1">
    <property type="protein sequence ID" value="OPUNC09G09250.1"/>
    <property type="gene ID" value="OPUNC09G09250"/>
</dbReference>
<evidence type="ECO:0000256" key="1">
    <source>
        <dbReference type="SAM" id="MobiDB-lite"/>
    </source>
</evidence>
<dbReference type="AlphaFoldDB" id="A0A0E0M1D2"/>
<evidence type="ECO:0000313" key="3">
    <source>
        <dbReference type="Proteomes" id="UP000026962"/>
    </source>
</evidence>
<sequence length="121" mass="13415">MREPEPATVVLPVYAQCRWEKSAVMIHVFLQCRPVGRLTAEPLRGSGLCCGVTEPAIVGSFMEIQAARQTPHTTHCCNPQVQVRCSLVQVEVEDETRRPQVARSTARAIPSHNPVVRARES</sequence>
<name>A0A0E0M1D2_ORYPU</name>
<dbReference type="EnsemblPlants" id="OPUNC09G09250.1">
    <property type="protein sequence ID" value="OPUNC09G09250.1"/>
    <property type="gene ID" value="OPUNC09G09250"/>
</dbReference>
<dbReference type="HOGENOM" id="CLU_2041855_0_0_1"/>
<protein>
    <submittedName>
        <fullName evidence="2">Uncharacterized protein</fullName>
    </submittedName>
</protein>
<dbReference type="Proteomes" id="UP000026962">
    <property type="component" value="Chromosome 9"/>
</dbReference>
<keyword evidence="3" id="KW-1185">Reference proteome</keyword>
<organism evidence="2">
    <name type="scientific">Oryza punctata</name>
    <name type="common">Red rice</name>
    <dbReference type="NCBI Taxonomy" id="4537"/>
    <lineage>
        <taxon>Eukaryota</taxon>
        <taxon>Viridiplantae</taxon>
        <taxon>Streptophyta</taxon>
        <taxon>Embryophyta</taxon>
        <taxon>Tracheophyta</taxon>
        <taxon>Spermatophyta</taxon>
        <taxon>Magnoliopsida</taxon>
        <taxon>Liliopsida</taxon>
        <taxon>Poales</taxon>
        <taxon>Poaceae</taxon>
        <taxon>BOP clade</taxon>
        <taxon>Oryzoideae</taxon>
        <taxon>Oryzeae</taxon>
        <taxon>Oryzinae</taxon>
        <taxon>Oryza</taxon>
    </lineage>
</organism>
<proteinExistence type="predicted"/>
<evidence type="ECO:0000313" key="2">
    <source>
        <dbReference type="EnsemblPlants" id="OPUNC09G09250.1"/>
    </source>
</evidence>
<accession>A0A0E0M1D2</accession>